<dbReference type="InterPro" id="IPR023809">
    <property type="entry name" value="Thiopep_bacteriocin_synth_dom"/>
</dbReference>
<dbReference type="Proteomes" id="UP001589607">
    <property type="component" value="Unassembled WGS sequence"/>
</dbReference>
<sequence>MKNINILSDKIVREPLFPLSDYKKIPKEINELNQFVDSLFLDKKFSEAIYLASPVLHEEWEKIVNGEKERGKINESILKYYLRAISNTVPFGLFTSYSVLSEDNDTTEEGEFKRFSNVDMEYLLKVLHYLNENETVRKVVTYRKNNSIYKVGDKYRYIEPKYTNENLGYTLSSIDSDELMDFLMTTAEDGMTFNKLKDTILELVEGVTEDDVEGYINELINSKVYVTSLEIGLNEEHLIGQITNFYTENRDILDTDEKLKPIFQSLIKVDEKIKNIDKAVFNSKEEYQKIFAELSSIEIPFQSKYVINSNLRRDKKKDIEQENINSKLNKLLGSLSKISHSDIIPQSNLDLFKQNFYNRYEDQEVLLLEALDNELGIGYLAHLKEDVLFSDLIDDITISPAAKNTSEKKTEPKIYSFWMNQLMNASNSEELDLEKLNLDVYKESSRVKNGAFSLSYTYANDKVYLKYAGGTTATNLIGRFSNNDKNVQSVANKVADFEKEMHKDKITAEIVHLPTNRAGNILIRKVDREAEISLISKASKGIKTIDINDLYVSIKNNRVFLRSGKENKEVIPFLSSAQNFHFNSLPVYHFLCDLQMQDRLIDYSINFGGFNVGDLDYCPRIVIGQDIVLRNATWLLRKEKFKNINDLRNYLNKINVPQFVYLSDGGEDKMIIDIDNPSTLGILFNEINKSNIVRITECVYNMDQENLYANEHISIIKSQKDTILDRIVTYNKKEENGVKRSFIYGDEWVYFKIYTGRVTSDTILIENLSRITNSLLEKKIIDKWFFIRFTDPEFHLRVRFHLTDEKKYDEVSKIVNQELSQLVQERKIWKLDLSTYNRELERYHWSNIDNSENIFFIDSDFTIKLLDFLKSNNETRVWLYVLKSIDDIFNAFNISLDERHKIIEKMFTSFWIEHGEVKSVKKDISNKFRKYNDELTQLIKSPPTALNAIYEERLERLKKITLSDEVKEDTTNLLWSYIHMNVNRFIQANPRFHELIMYGLLEKQYSKEKGMRKYNQKLVENEAY</sequence>
<evidence type="ECO:0000259" key="2">
    <source>
        <dbReference type="Pfam" id="PF14028"/>
    </source>
</evidence>
<organism evidence="3 4">
    <name type="scientific">Flavobacterium jumunjinense</name>
    <dbReference type="NCBI Taxonomy" id="998845"/>
    <lineage>
        <taxon>Bacteria</taxon>
        <taxon>Pseudomonadati</taxon>
        <taxon>Bacteroidota</taxon>
        <taxon>Flavobacteriia</taxon>
        <taxon>Flavobacteriales</taxon>
        <taxon>Flavobacteriaceae</taxon>
        <taxon>Flavobacterium</taxon>
    </lineage>
</organism>
<protein>
    <submittedName>
        <fullName evidence="3">Lantibiotic dehydratase</fullName>
    </submittedName>
</protein>
<keyword evidence="4" id="KW-1185">Reference proteome</keyword>
<gene>
    <name evidence="3" type="ORF">ACFFVF_15300</name>
</gene>
<comment type="caution">
    <text evidence="3">The sequence shown here is derived from an EMBL/GenBank/DDBJ whole genome shotgun (WGS) entry which is preliminary data.</text>
</comment>
<dbReference type="NCBIfam" id="TIGR03891">
    <property type="entry name" value="thiopep_ocin"/>
    <property type="match status" value="1"/>
</dbReference>
<dbReference type="Pfam" id="PF04738">
    <property type="entry name" value="Lant_dehydr_N"/>
    <property type="match status" value="1"/>
</dbReference>
<reference evidence="3 4" key="1">
    <citation type="submission" date="2024-09" db="EMBL/GenBank/DDBJ databases">
        <authorList>
            <person name="Sun Q."/>
            <person name="Mori K."/>
        </authorList>
    </citation>
    <scope>NUCLEOTIDE SEQUENCE [LARGE SCALE GENOMIC DNA]</scope>
    <source>
        <strain evidence="3 4">CECT 7955</strain>
    </source>
</reference>
<dbReference type="RefSeq" id="WP_236458086.1">
    <property type="nucleotide sequence ID" value="NZ_CBCSGE010000008.1"/>
</dbReference>
<proteinExistence type="predicted"/>
<feature type="domain" description="Lantibiotic dehydratase N-terminal" evidence="1">
    <location>
        <begin position="42"/>
        <end position="682"/>
    </location>
</feature>
<evidence type="ECO:0000313" key="4">
    <source>
        <dbReference type="Proteomes" id="UP001589607"/>
    </source>
</evidence>
<evidence type="ECO:0000313" key="3">
    <source>
        <dbReference type="EMBL" id="MFB9097884.1"/>
    </source>
</evidence>
<dbReference type="Pfam" id="PF14028">
    <property type="entry name" value="Lant_dehydr_C"/>
    <property type="match status" value="1"/>
</dbReference>
<dbReference type="EMBL" id="JBHMEY010000066">
    <property type="protein sequence ID" value="MFB9097884.1"/>
    <property type="molecule type" value="Genomic_DNA"/>
</dbReference>
<evidence type="ECO:0000259" key="1">
    <source>
        <dbReference type="Pfam" id="PF04738"/>
    </source>
</evidence>
<feature type="domain" description="Thiopeptide-type bacteriocin biosynthesis" evidence="2">
    <location>
        <begin position="748"/>
        <end position="1005"/>
    </location>
</feature>
<accession>A0ABV5GR72</accession>
<name>A0ABV5GR72_9FLAO</name>
<dbReference type="InterPro" id="IPR006827">
    <property type="entry name" value="Lant_deHydtase_N"/>
</dbReference>